<dbReference type="GO" id="GO:0016787">
    <property type="term" value="F:hydrolase activity"/>
    <property type="evidence" value="ECO:0007669"/>
    <property type="project" value="UniProtKB-KW"/>
</dbReference>
<accession>A0A369B6R2</accession>
<dbReference type="Pfam" id="PF01471">
    <property type="entry name" value="PG_binding_1"/>
    <property type="match status" value="2"/>
</dbReference>
<evidence type="ECO:0000313" key="3">
    <source>
        <dbReference type="EMBL" id="RCX17212.1"/>
    </source>
</evidence>
<feature type="signal peptide" evidence="1">
    <location>
        <begin position="1"/>
        <end position="27"/>
    </location>
</feature>
<proteinExistence type="predicted"/>
<protein>
    <submittedName>
        <fullName evidence="3">Peptidoglycan hydrolase-like protein with peptidoglycan-binding domain</fullName>
    </submittedName>
</protein>
<dbReference type="Gene3D" id="1.10.101.10">
    <property type="entry name" value="PGBD-like superfamily/PGBD"/>
    <property type="match status" value="2"/>
</dbReference>
<dbReference type="SUPFAM" id="SSF47090">
    <property type="entry name" value="PGBD-like"/>
    <property type="match status" value="2"/>
</dbReference>
<keyword evidence="3" id="KW-0378">Hydrolase</keyword>
<dbReference type="AlphaFoldDB" id="A0A369B6R2"/>
<dbReference type="InterPro" id="IPR036365">
    <property type="entry name" value="PGBD-like_sf"/>
</dbReference>
<evidence type="ECO:0000259" key="2">
    <source>
        <dbReference type="Pfam" id="PF01471"/>
    </source>
</evidence>
<dbReference type="OrthoDB" id="9805070at2"/>
<organism evidence="3 4">
    <name type="scientific">Anaerobacterium chartisolvens</name>
    <dbReference type="NCBI Taxonomy" id="1297424"/>
    <lineage>
        <taxon>Bacteria</taxon>
        <taxon>Bacillati</taxon>
        <taxon>Bacillota</taxon>
        <taxon>Clostridia</taxon>
        <taxon>Eubacteriales</taxon>
        <taxon>Oscillospiraceae</taxon>
        <taxon>Anaerobacterium</taxon>
    </lineage>
</organism>
<reference evidence="3 4" key="1">
    <citation type="submission" date="2018-07" db="EMBL/GenBank/DDBJ databases">
        <title>Genomic Encyclopedia of Type Strains, Phase IV (KMG-IV): sequencing the most valuable type-strain genomes for metagenomic binning, comparative biology and taxonomic classification.</title>
        <authorList>
            <person name="Goeker M."/>
        </authorList>
    </citation>
    <scope>NUCLEOTIDE SEQUENCE [LARGE SCALE GENOMIC DNA]</scope>
    <source>
        <strain evidence="3 4">DSM 27016</strain>
    </source>
</reference>
<gene>
    <name evidence="3" type="ORF">DFR58_108106</name>
</gene>
<dbReference type="Proteomes" id="UP000253034">
    <property type="component" value="Unassembled WGS sequence"/>
</dbReference>
<name>A0A369B6R2_9FIRM</name>
<feature type="domain" description="Peptidoglycan binding-like" evidence="2">
    <location>
        <begin position="40"/>
        <end position="94"/>
    </location>
</feature>
<dbReference type="EMBL" id="QPJT01000008">
    <property type="protein sequence ID" value="RCX17212.1"/>
    <property type="molecule type" value="Genomic_DNA"/>
</dbReference>
<comment type="caution">
    <text evidence="3">The sequence shown here is derived from an EMBL/GenBank/DDBJ whole genome shotgun (WGS) entry which is preliminary data.</text>
</comment>
<keyword evidence="4" id="KW-1185">Reference proteome</keyword>
<dbReference type="RefSeq" id="WP_114297447.1">
    <property type="nucleotide sequence ID" value="NZ_QPJT01000008.1"/>
</dbReference>
<sequence>MRQHKKLFSIFVLVVFIMSALYIPASAAPSWPRLENGSNGLEVYALQYLLLSRGYAISIVDGRFGSGTESAVRSFQRDNGLTVDGIVYSETWPKLIVTVRKGSTGNAVKAVQYLLKHKYGYSIAVDGAFGSGTESTVKAFQRSCNSSEVSIDGIVGETSWRYLLR</sequence>
<evidence type="ECO:0000313" key="4">
    <source>
        <dbReference type="Proteomes" id="UP000253034"/>
    </source>
</evidence>
<dbReference type="InterPro" id="IPR002477">
    <property type="entry name" value="Peptidoglycan-bd-like"/>
</dbReference>
<evidence type="ECO:0000256" key="1">
    <source>
        <dbReference type="SAM" id="SignalP"/>
    </source>
</evidence>
<feature type="domain" description="Peptidoglycan binding-like" evidence="2">
    <location>
        <begin position="104"/>
        <end position="159"/>
    </location>
</feature>
<feature type="chain" id="PRO_5017074979" evidence="1">
    <location>
        <begin position="28"/>
        <end position="165"/>
    </location>
</feature>
<keyword evidence="1" id="KW-0732">Signal</keyword>
<dbReference type="InterPro" id="IPR036366">
    <property type="entry name" value="PGBDSf"/>
</dbReference>